<dbReference type="Pfam" id="PF03772">
    <property type="entry name" value="Competence"/>
    <property type="match status" value="1"/>
</dbReference>
<proteinExistence type="predicted"/>
<keyword evidence="10" id="KW-1185">Reference proteome</keyword>
<dbReference type="SUPFAM" id="SSF56281">
    <property type="entry name" value="Metallo-hydrolase/oxidoreductase"/>
    <property type="match status" value="1"/>
</dbReference>
<dbReference type="PANTHER" id="PTHR30619:SF1">
    <property type="entry name" value="RECOMBINATION PROTEIN 2"/>
    <property type="match status" value="1"/>
</dbReference>
<reference evidence="9" key="1">
    <citation type="submission" date="2020-08" db="EMBL/GenBank/DDBJ databases">
        <title>Sequencing the genomes of 1000 actinobacteria strains.</title>
        <authorList>
            <person name="Klenk H.-P."/>
        </authorList>
    </citation>
    <scope>NUCLEOTIDE SEQUENCE [LARGE SCALE GENOMIC DNA]</scope>
    <source>
        <strain evidence="9">DSM 27064</strain>
    </source>
</reference>
<organism evidence="9 10">
    <name type="scientific">Canibacter oris</name>
    <dbReference type="NCBI Taxonomy" id="1365628"/>
    <lineage>
        <taxon>Bacteria</taxon>
        <taxon>Bacillati</taxon>
        <taxon>Actinomycetota</taxon>
        <taxon>Actinomycetes</taxon>
        <taxon>Micrococcales</taxon>
        <taxon>Microbacteriaceae</taxon>
        <taxon>Canibacter</taxon>
    </lineage>
</organism>
<dbReference type="GO" id="GO:0005886">
    <property type="term" value="C:plasma membrane"/>
    <property type="evidence" value="ECO:0007669"/>
    <property type="project" value="UniProtKB-SubCell"/>
</dbReference>
<comment type="caution">
    <text evidence="9">The sequence shown here is derived from an EMBL/GenBank/DDBJ whole genome shotgun (WGS) entry which is preliminary data.</text>
</comment>
<gene>
    <name evidence="9" type="ORF">F5897_000644</name>
</gene>
<evidence type="ECO:0000256" key="4">
    <source>
        <dbReference type="ARBA" id="ARBA00022989"/>
    </source>
</evidence>
<dbReference type="InterPro" id="IPR036866">
    <property type="entry name" value="RibonucZ/Hydroxyglut_hydro"/>
</dbReference>
<keyword evidence="5 6" id="KW-0472">Membrane</keyword>
<feature type="transmembrane region" description="Helical" evidence="6">
    <location>
        <begin position="430"/>
        <end position="453"/>
    </location>
</feature>
<evidence type="ECO:0000256" key="3">
    <source>
        <dbReference type="ARBA" id="ARBA00022692"/>
    </source>
</evidence>
<dbReference type="Pfam" id="PF00753">
    <property type="entry name" value="Lactamase_B"/>
    <property type="match status" value="1"/>
</dbReference>
<evidence type="ECO:0000256" key="1">
    <source>
        <dbReference type="ARBA" id="ARBA00004651"/>
    </source>
</evidence>
<dbReference type="InterPro" id="IPR004477">
    <property type="entry name" value="ComEC_N"/>
</dbReference>
<dbReference type="PANTHER" id="PTHR30619">
    <property type="entry name" value="DNA INTERNALIZATION/COMPETENCE PROTEIN COMEC/REC2"/>
    <property type="match status" value="1"/>
</dbReference>
<dbReference type="AlphaFoldDB" id="A0A840DMT4"/>
<feature type="transmembrane region" description="Helical" evidence="6">
    <location>
        <begin position="303"/>
        <end position="322"/>
    </location>
</feature>
<feature type="transmembrane region" description="Helical" evidence="6">
    <location>
        <begin position="567"/>
        <end position="585"/>
    </location>
</feature>
<feature type="transmembrane region" description="Helical" evidence="6">
    <location>
        <begin position="465"/>
        <end position="485"/>
    </location>
</feature>
<keyword evidence="2" id="KW-1003">Cell membrane</keyword>
<feature type="transmembrane region" description="Helical" evidence="6">
    <location>
        <begin position="523"/>
        <end position="546"/>
    </location>
</feature>
<evidence type="ECO:0000313" key="9">
    <source>
        <dbReference type="EMBL" id="MBB4071347.1"/>
    </source>
</evidence>
<name>A0A840DMT4_9MICO</name>
<evidence type="ECO:0000259" key="8">
    <source>
        <dbReference type="Pfam" id="PF03772"/>
    </source>
</evidence>
<dbReference type="Proteomes" id="UP000571183">
    <property type="component" value="Unassembled WGS sequence"/>
</dbReference>
<evidence type="ECO:0000256" key="2">
    <source>
        <dbReference type="ARBA" id="ARBA00022475"/>
    </source>
</evidence>
<feature type="transmembrane region" description="Helical" evidence="6">
    <location>
        <begin position="398"/>
        <end position="418"/>
    </location>
</feature>
<keyword evidence="3 6" id="KW-0812">Transmembrane</keyword>
<protein>
    <submittedName>
        <fullName evidence="9">Competence protein ComEC</fullName>
    </submittedName>
</protein>
<evidence type="ECO:0000256" key="5">
    <source>
        <dbReference type="ARBA" id="ARBA00023136"/>
    </source>
</evidence>
<feature type="transmembrane region" description="Helical" evidence="6">
    <location>
        <begin position="334"/>
        <end position="351"/>
    </location>
</feature>
<sequence length="873" mass="91209">MHAFKMLRWLNPGVRRLNPGLRRLVFLAVTAWALCLAVLLGADFVAQDAAWVTRAATFATFALGAAGISAACLWVRQRRQLRWLLQPSGAPVKGKRYRIARLAKTSKLASVATAVLLGAALVGAQLATALQARSEFLEQHRGSTKITELRLRVSGYPQHKGENFAVLQAETVQEPRVTVRLHYVPVKIAAGSAGHELSGQKSVGAAQAGDNIAGELTPGAEITVSGNLQPEPVSRAAAATVRVSELRLTVAGPAVFRGTQALRQGLLDFAAQQPGLKLLPGFTFGDTQLLDPADTEQLRRAGLLHLTAVSGGNCALVIAAAMKTLQWCGVGRRLRLAAALLGLGGFAALVGPDPSLQRAAVMAAIMLSSRFGTQRSVGIAHLATAVLVLLWLNPWQAVQLGFVLSVFATAAILSWAPALTRALGGERLKIISLPLGITLAAQLGVAPILILLTPEITLAAVPANLAAAPLAPVLTGGGLLLLLLLPLLPGAANLIALPLQAVAWLLERIAAAVTQLPFATLPWVPGVAGAVLLALLEILVAALLLHNRARKRAAWGAAWKPGSSARRYLPTVPVAAALTMLALLFTPRVFGAAPPPDWAVVACDVGQGDSLLIRNPAHPASVLLIDTGDNQQKLQRCLQQFGVTHLAAMVLTHDDKDHVGAVDLATAYTEHAIIAPQPGGAKRKLLRRLEQDAVAEVTAGTEITVTAAGQVSVAPAVSPAATPENTPVATAESASATAAVSCQVLWPRSRVVTGTNEASLVLHCNLGQLRVLLLADTGAAQHAMLLTEYGAALEAEIVKAAHHGSRDQDPRLLQLSRPKYAIYSAGAGNSYGHPTREALQAGIAAGAQNLRTDTQGSIAITNTTVWTSANAAQ</sequence>
<accession>A0A840DMT4</accession>
<dbReference type="RefSeq" id="WP_183304442.1">
    <property type="nucleotide sequence ID" value="NZ_JACIFD010000005.1"/>
</dbReference>
<dbReference type="InterPro" id="IPR052159">
    <property type="entry name" value="Competence_DNA_uptake"/>
</dbReference>
<dbReference type="Gene3D" id="3.60.15.10">
    <property type="entry name" value="Ribonuclease Z/Hydroxyacylglutathione hydrolase-like"/>
    <property type="match status" value="1"/>
</dbReference>
<feature type="transmembrane region" description="Helical" evidence="6">
    <location>
        <begin position="372"/>
        <end position="392"/>
    </location>
</feature>
<dbReference type="InterPro" id="IPR001279">
    <property type="entry name" value="Metallo-B-lactamas"/>
</dbReference>
<feature type="transmembrane region" description="Helical" evidence="6">
    <location>
        <begin position="51"/>
        <end position="75"/>
    </location>
</feature>
<evidence type="ECO:0000259" key="7">
    <source>
        <dbReference type="Pfam" id="PF00753"/>
    </source>
</evidence>
<comment type="subcellular location">
    <subcellularLocation>
        <location evidence="1">Cell membrane</location>
        <topology evidence="1">Multi-pass membrane protein</topology>
    </subcellularLocation>
</comment>
<evidence type="ECO:0000313" key="10">
    <source>
        <dbReference type="Proteomes" id="UP000571183"/>
    </source>
</evidence>
<evidence type="ECO:0000256" key="6">
    <source>
        <dbReference type="SAM" id="Phobius"/>
    </source>
</evidence>
<dbReference type="NCBIfam" id="TIGR00360">
    <property type="entry name" value="ComEC_N-term"/>
    <property type="match status" value="1"/>
</dbReference>
<feature type="domain" description="ComEC/Rec2-related protein" evidence="8">
    <location>
        <begin position="283"/>
        <end position="546"/>
    </location>
</feature>
<keyword evidence="4 6" id="KW-1133">Transmembrane helix</keyword>
<dbReference type="EMBL" id="JACIFD010000005">
    <property type="protein sequence ID" value="MBB4071347.1"/>
    <property type="molecule type" value="Genomic_DNA"/>
</dbReference>
<feature type="domain" description="Metallo-beta-lactamase" evidence="7">
    <location>
        <begin position="604"/>
        <end position="681"/>
    </location>
</feature>